<dbReference type="InterPro" id="IPR009875">
    <property type="entry name" value="PilZ_domain"/>
</dbReference>
<dbReference type="Proteomes" id="UP000248090">
    <property type="component" value="Unassembled WGS sequence"/>
</dbReference>
<comment type="caution">
    <text evidence="2">The sequence shown here is derived from an EMBL/GenBank/DDBJ whole genome shotgun (WGS) entry which is preliminary data.</text>
</comment>
<feature type="domain" description="PilZ" evidence="1">
    <location>
        <begin position="2"/>
        <end position="90"/>
    </location>
</feature>
<proteinExistence type="predicted"/>
<keyword evidence="3" id="KW-1185">Reference proteome</keyword>
<reference evidence="2 3" key="1">
    <citation type="submission" date="2015-03" db="EMBL/GenBank/DDBJ databases">
        <authorList>
            <person name="Krishnan R."/>
            <person name="Midha S."/>
            <person name="Patil P.B."/>
            <person name="Rameshkumar N."/>
        </authorList>
    </citation>
    <scope>NUCLEOTIDE SEQUENCE [LARGE SCALE GENOMIC DNA]</scope>
    <source>
        <strain evidence="2 3">L1E11</strain>
    </source>
</reference>
<dbReference type="SUPFAM" id="SSF141371">
    <property type="entry name" value="PilZ domain-like"/>
    <property type="match status" value="1"/>
</dbReference>
<dbReference type="Gene3D" id="2.40.10.220">
    <property type="entry name" value="predicted glycosyltransferase like domains"/>
    <property type="match status" value="1"/>
</dbReference>
<protein>
    <recommendedName>
        <fullName evidence="1">PilZ domain-containing protein</fullName>
    </recommendedName>
</protein>
<dbReference type="RefSeq" id="WP_110187383.1">
    <property type="nucleotide sequence ID" value="NZ_CP177354.1"/>
</dbReference>
<evidence type="ECO:0000259" key="1">
    <source>
        <dbReference type="Pfam" id="PF07238"/>
    </source>
</evidence>
<name>A0ABX5M0U3_9GAMM</name>
<evidence type="ECO:0000313" key="3">
    <source>
        <dbReference type="Proteomes" id="UP000248090"/>
    </source>
</evidence>
<dbReference type="EMBL" id="LAPT01000047">
    <property type="protein sequence ID" value="PXF31191.1"/>
    <property type="molecule type" value="Genomic_DNA"/>
</dbReference>
<evidence type="ECO:0000313" key="2">
    <source>
        <dbReference type="EMBL" id="PXF31191.1"/>
    </source>
</evidence>
<gene>
    <name evidence="2" type="ORF">WH50_11170</name>
</gene>
<sequence length="138" mass="15611">MRQFIRHPSSVPISCRHQDGELECYQRLCNYSEGGLSVMVDEAIAVGSLVEICIPIQDPPFCALGEVVWSSPINSHHYQLGVRFSDENTAFAVRMIEQICHIEQYRKEVEEREGRSLSSEEAATEWIGKHAGHFPGLH</sequence>
<accession>A0ABX5M0U3</accession>
<dbReference type="Pfam" id="PF07238">
    <property type="entry name" value="PilZ"/>
    <property type="match status" value="1"/>
</dbReference>
<organism evidence="2 3">
    <name type="scientific">Pokkaliibacter plantistimulans</name>
    <dbReference type="NCBI Taxonomy" id="1635171"/>
    <lineage>
        <taxon>Bacteria</taxon>
        <taxon>Pseudomonadati</taxon>
        <taxon>Pseudomonadota</taxon>
        <taxon>Gammaproteobacteria</taxon>
        <taxon>Oceanospirillales</taxon>
        <taxon>Balneatrichaceae</taxon>
        <taxon>Pokkaliibacter</taxon>
    </lineage>
</organism>